<name>A0A3P5XDE1_9RHOB</name>
<dbReference type="AlphaFoldDB" id="A0A3P5XDE1"/>
<organism evidence="2 3">
    <name type="scientific">Pseudogemmobacter humi</name>
    <dbReference type="NCBI Taxonomy" id="2483812"/>
    <lineage>
        <taxon>Bacteria</taxon>
        <taxon>Pseudomonadati</taxon>
        <taxon>Pseudomonadota</taxon>
        <taxon>Alphaproteobacteria</taxon>
        <taxon>Rhodobacterales</taxon>
        <taxon>Paracoccaceae</taxon>
        <taxon>Pseudogemmobacter</taxon>
    </lineage>
</organism>
<reference evidence="2 3" key="1">
    <citation type="submission" date="2018-11" db="EMBL/GenBank/DDBJ databases">
        <authorList>
            <person name="Criscuolo A."/>
        </authorList>
    </citation>
    <scope>NUCLEOTIDE SEQUENCE [LARGE SCALE GENOMIC DNA]</scope>
    <source>
        <strain evidence="2">ACIP111625</strain>
    </source>
</reference>
<dbReference type="InterPro" id="IPR015927">
    <property type="entry name" value="Peptidase_S24_S26A/B/C"/>
</dbReference>
<protein>
    <recommendedName>
        <fullName evidence="1">Peptidase S24/S26A/S26B/S26C domain-containing protein</fullName>
    </recommendedName>
</protein>
<gene>
    <name evidence="2" type="ORF">XINFAN_02022</name>
</gene>
<accession>A0A3P5XDE1</accession>
<evidence type="ECO:0000313" key="3">
    <source>
        <dbReference type="Proteomes" id="UP000277498"/>
    </source>
</evidence>
<sequence length="214" mass="23164">MLAILARIEAWIADRRGSGDMVTVSSLGKRATGSPDTIRNWIRSRDAGQRIGATALKVEQVAHAMGVSAEWLIAGEGDPRALPVPGVDPVPLISWVSAGQLAEQDGIIDFENFPRIYVADLPPGRWIALRVDGNSMNKISPHDSVIIVNMNDRGLVSGKCYVVADEATGEATYKAYDPKADPPFQPRSYLPIDPPKFVGPALVVGRVHRTMLDL</sequence>
<dbReference type="SUPFAM" id="SSF51306">
    <property type="entry name" value="LexA/Signal peptidase"/>
    <property type="match status" value="1"/>
</dbReference>
<dbReference type="Gene3D" id="2.10.109.10">
    <property type="entry name" value="Umud Fragment, subunit A"/>
    <property type="match status" value="1"/>
</dbReference>
<dbReference type="Pfam" id="PF00717">
    <property type="entry name" value="Peptidase_S24"/>
    <property type="match status" value="1"/>
</dbReference>
<dbReference type="Proteomes" id="UP000277498">
    <property type="component" value="Unassembled WGS sequence"/>
</dbReference>
<feature type="domain" description="Peptidase S24/S26A/S26B/S26C" evidence="1">
    <location>
        <begin position="91"/>
        <end position="176"/>
    </location>
</feature>
<dbReference type="InterPro" id="IPR036286">
    <property type="entry name" value="LexA/Signal_pep-like_sf"/>
</dbReference>
<proteinExistence type="predicted"/>
<evidence type="ECO:0000259" key="1">
    <source>
        <dbReference type="Pfam" id="PF00717"/>
    </source>
</evidence>
<evidence type="ECO:0000313" key="2">
    <source>
        <dbReference type="EMBL" id="VDC28246.1"/>
    </source>
</evidence>
<keyword evidence="3" id="KW-1185">Reference proteome</keyword>
<dbReference type="EMBL" id="UXAW01000067">
    <property type="protein sequence ID" value="VDC28246.1"/>
    <property type="molecule type" value="Genomic_DNA"/>
</dbReference>